<protein>
    <submittedName>
        <fullName evidence="3">Ion channel</fullName>
    </submittedName>
</protein>
<evidence type="ECO:0000256" key="1">
    <source>
        <dbReference type="SAM" id="Phobius"/>
    </source>
</evidence>
<dbReference type="EMBL" id="SHKR01000012">
    <property type="protein sequence ID" value="RZU15385.1"/>
    <property type="molecule type" value="Genomic_DNA"/>
</dbReference>
<feature type="transmembrane region" description="Helical" evidence="1">
    <location>
        <begin position="58"/>
        <end position="79"/>
    </location>
</feature>
<keyword evidence="1" id="KW-1133">Transmembrane helix</keyword>
<keyword evidence="1" id="KW-0472">Membrane</keyword>
<dbReference type="InterPro" id="IPR013099">
    <property type="entry name" value="K_chnl_dom"/>
</dbReference>
<comment type="caution">
    <text evidence="3">The sequence shown here is derived from an EMBL/GenBank/DDBJ whole genome shotgun (WGS) entry which is preliminary data.</text>
</comment>
<dbReference type="Pfam" id="PF07885">
    <property type="entry name" value="Ion_trans_2"/>
    <property type="match status" value="1"/>
</dbReference>
<dbReference type="SUPFAM" id="SSF81324">
    <property type="entry name" value="Voltage-gated potassium channels"/>
    <property type="match status" value="1"/>
</dbReference>
<feature type="transmembrane region" description="Helical" evidence="1">
    <location>
        <begin position="129"/>
        <end position="151"/>
    </location>
</feature>
<accession>A0A4Q7WZC4</accession>
<proteinExistence type="predicted"/>
<reference evidence="3 4" key="1">
    <citation type="journal article" date="2015" name="Stand. Genomic Sci.">
        <title>Genomic Encyclopedia of Bacterial and Archaeal Type Strains, Phase III: the genomes of soil and plant-associated and newly described type strains.</title>
        <authorList>
            <person name="Whitman W.B."/>
            <person name="Woyke T."/>
            <person name="Klenk H.P."/>
            <person name="Zhou Y."/>
            <person name="Lilburn T.G."/>
            <person name="Beck B.J."/>
            <person name="De Vos P."/>
            <person name="Vandamme P."/>
            <person name="Eisen J.A."/>
            <person name="Garrity G."/>
            <person name="Hugenholtz P."/>
            <person name="Kyrpides N.C."/>
        </authorList>
    </citation>
    <scope>NUCLEOTIDE SEQUENCE [LARGE SCALE GENOMIC DNA]</scope>
    <source>
        <strain evidence="3 4">VKM Ac-2540</strain>
    </source>
</reference>
<evidence type="ECO:0000313" key="3">
    <source>
        <dbReference type="EMBL" id="RZU15385.1"/>
    </source>
</evidence>
<dbReference type="Proteomes" id="UP000292027">
    <property type="component" value="Unassembled WGS sequence"/>
</dbReference>
<feature type="domain" description="Potassium channel" evidence="2">
    <location>
        <begin position="69"/>
        <end position="147"/>
    </location>
</feature>
<name>A0A4Q7WZC4_9ACTN</name>
<dbReference type="Gene3D" id="1.10.287.70">
    <property type="match status" value="1"/>
</dbReference>
<keyword evidence="4" id="KW-1185">Reference proteome</keyword>
<keyword evidence="1" id="KW-0812">Transmembrane</keyword>
<evidence type="ECO:0000313" key="4">
    <source>
        <dbReference type="Proteomes" id="UP000292027"/>
    </source>
</evidence>
<organism evidence="3 4">
    <name type="scientific">Kribbella rubisoli</name>
    <dbReference type="NCBI Taxonomy" id="3075929"/>
    <lineage>
        <taxon>Bacteria</taxon>
        <taxon>Bacillati</taxon>
        <taxon>Actinomycetota</taxon>
        <taxon>Actinomycetes</taxon>
        <taxon>Propionibacteriales</taxon>
        <taxon>Kribbellaceae</taxon>
        <taxon>Kribbella</taxon>
    </lineage>
</organism>
<gene>
    <name evidence="3" type="ORF">EV645_2922</name>
</gene>
<sequence>MLRSLAGGAVIVTGYFVLPMDELDGVVAAYLGLGLLVVAVVLAWQIREITRSPYPRIRAVNTLATCVPLLLVVFAAAYYLMELNRAGSFTEPLTRSDAMYFTVTVLATVGFGDIAPVTETARLVVTVQIIGDLLVVGLGAKVLLTAVQTGLRHQQD</sequence>
<evidence type="ECO:0000259" key="2">
    <source>
        <dbReference type="Pfam" id="PF07885"/>
    </source>
</evidence>
<feature type="transmembrane region" description="Helical" evidence="1">
    <location>
        <begin position="27"/>
        <end position="46"/>
    </location>
</feature>
<dbReference type="AlphaFoldDB" id="A0A4Q7WZC4"/>
<feature type="transmembrane region" description="Helical" evidence="1">
    <location>
        <begin position="99"/>
        <end position="117"/>
    </location>
</feature>